<dbReference type="AlphaFoldDB" id="A0A0M2V314"/>
<name>A0A0M2V314_9GAMM</name>
<proteinExistence type="predicted"/>
<gene>
    <name evidence="1" type="ORF">WG68_13140</name>
</gene>
<dbReference type="PATRIC" id="fig|336831.14.peg.3391"/>
<dbReference type="OrthoDB" id="5889044at2"/>
<dbReference type="EMBL" id="LAHO01000013">
    <property type="protein sequence ID" value="KKO44784.1"/>
    <property type="molecule type" value="Genomic_DNA"/>
</dbReference>
<reference evidence="1 2" key="1">
    <citation type="submission" date="2015-03" db="EMBL/GenBank/DDBJ databases">
        <title>Draft genome sequences of two protease-producing strains of Arsukibacterium isolated from two cold and alkaline environments.</title>
        <authorList>
            <person name="Lylloff J.E."/>
            <person name="Skov L.B."/>
            <person name="Jepsen M."/>
            <person name="Hallin P.F."/>
            <person name="Sorensen S.J."/>
            <person name="Stougaard P."/>
            <person name="Glaring M.A."/>
        </authorList>
    </citation>
    <scope>NUCLEOTIDE SEQUENCE [LARGE SCALE GENOMIC DNA]</scope>
    <source>
        <strain evidence="1 2">GCM72</strain>
    </source>
</reference>
<accession>A0A0M2V314</accession>
<sequence length="239" mass="27704">MKPSQPIQYVSFPRPVRPENPSPLDMIIYQYELKASEFHNGRNSQAPANETTKQRAERIAKRDKDWQHLRLERRKIAAHIMYQENLTAYRKSNESKSVRELATENHHPTKMLARNLLAVGEPKPTPIHEAHHIIPGSGKHRKDLIIRSRLNLHAFGIGINDPLNGIWLRNFAKNTADDWATPESPAHRPIHTYNYETWIASKFSNDNLPERVFLSRLQTVKRELRTGEHPADILERKTG</sequence>
<keyword evidence="2" id="KW-1185">Reference proteome</keyword>
<comment type="caution">
    <text evidence="1">The sequence shown here is derived from an EMBL/GenBank/DDBJ whole genome shotgun (WGS) entry which is preliminary data.</text>
</comment>
<protein>
    <submittedName>
        <fullName evidence="1">Large protein</fullName>
    </submittedName>
</protein>
<dbReference type="STRING" id="336831.WG68_13140"/>
<evidence type="ECO:0000313" key="1">
    <source>
        <dbReference type="EMBL" id="KKO44784.1"/>
    </source>
</evidence>
<dbReference type="RefSeq" id="WP_046558171.1">
    <property type="nucleotide sequence ID" value="NZ_LAHO01000013.1"/>
</dbReference>
<evidence type="ECO:0000313" key="2">
    <source>
        <dbReference type="Proteomes" id="UP000034228"/>
    </source>
</evidence>
<organism evidence="1 2">
    <name type="scientific">Arsukibacterium ikkense</name>
    <dbReference type="NCBI Taxonomy" id="336831"/>
    <lineage>
        <taxon>Bacteria</taxon>
        <taxon>Pseudomonadati</taxon>
        <taxon>Pseudomonadota</taxon>
        <taxon>Gammaproteobacteria</taxon>
        <taxon>Chromatiales</taxon>
        <taxon>Chromatiaceae</taxon>
        <taxon>Arsukibacterium</taxon>
    </lineage>
</organism>
<dbReference type="Pfam" id="PF14412">
    <property type="entry name" value="AHH"/>
    <property type="match status" value="1"/>
</dbReference>
<dbReference type="Proteomes" id="UP000034228">
    <property type="component" value="Unassembled WGS sequence"/>
</dbReference>
<dbReference type="InterPro" id="IPR032871">
    <property type="entry name" value="AHH_dom_containing"/>
</dbReference>